<evidence type="ECO:0000313" key="2">
    <source>
        <dbReference type="Proteomes" id="UP001164718"/>
    </source>
</evidence>
<dbReference type="Pfam" id="PF09660">
    <property type="entry name" value="DUF2397"/>
    <property type="match status" value="1"/>
</dbReference>
<dbReference type="EMBL" id="CP106878">
    <property type="protein sequence ID" value="WAA11383.1"/>
    <property type="molecule type" value="Genomic_DNA"/>
</dbReference>
<dbReference type="Proteomes" id="UP001164718">
    <property type="component" value="Chromosome"/>
</dbReference>
<keyword evidence="2" id="KW-1185">Reference proteome</keyword>
<dbReference type="NCBIfam" id="TIGR02677">
    <property type="entry name" value="TIGR02677 family protein"/>
    <property type="match status" value="1"/>
</dbReference>
<proteinExistence type="predicted"/>
<name>A0A9E8LX72_9BACI</name>
<dbReference type="AlphaFoldDB" id="A0A9E8LX72"/>
<accession>A0A9E8LX72</accession>
<evidence type="ECO:0000313" key="1">
    <source>
        <dbReference type="EMBL" id="WAA11383.1"/>
    </source>
</evidence>
<dbReference type="InterPro" id="IPR013493">
    <property type="entry name" value="CHP02677"/>
</dbReference>
<dbReference type="KEGG" id="faf:OE104_14610"/>
<gene>
    <name evidence="1" type="ORF">OE104_14610</name>
</gene>
<organism evidence="1 2">
    <name type="scientific">Fervidibacillus albus</name>
    <dbReference type="NCBI Taxonomy" id="2980026"/>
    <lineage>
        <taxon>Bacteria</taxon>
        <taxon>Bacillati</taxon>
        <taxon>Bacillota</taxon>
        <taxon>Bacilli</taxon>
        <taxon>Bacillales</taxon>
        <taxon>Bacillaceae</taxon>
        <taxon>Fervidibacillus</taxon>
    </lineage>
</organism>
<reference evidence="1" key="1">
    <citation type="submission" date="2022-09" db="EMBL/GenBank/DDBJ databases">
        <title>Complete Genomes of Fervidibacillus albus and Fervidibacillus halotolerans isolated from tidal flat sediments.</title>
        <authorList>
            <person name="Kwon K.K."/>
            <person name="Yang S.-H."/>
            <person name="Park M.J."/>
            <person name="Oh H.-M."/>
        </authorList>
    </citation>
    <scope>NUCLEOTIDE SEQUENCE</scope>
    <source>
        <strain evidence="1">MEBiC13591</strain>
    </source>
</reference>
<protein>
    <submittedName>
        <fullName evidence="1">TIGR02677 family protein</fullName>
    </submittedName>
</protein>
<dbReference type="RefSeq" id="WP_275419205.1">
    <property type="nucleotide sequence ID" value="NZ_CP106878.1"/>
</dbReference>
<sequence>MDLTMKKVIEASYLTADSATQYRTILRYFYHQHERMRDFISPEEILNHLRSIPAFHDYEEEQLHQQLAQLVKWNNLIARQDMTNAKTVEEYKKKRFRYQPTPYTIEIERMLVSLEKMTGDNFQGSLERSQFERLLQALINLQNELASEMTKSPEHYMRLWDDVFRYFQTIRTSTADYIAYINSEKTDQRMQTEAFLVYKNQFTAYLRDFIVSLQKTSLQIQERLKEMDETQLAAFFSKLIEHRKSIPRLEDVSASTNEWQAEYEGLWSSLRQWFLGTSTRQSELEILQSQTNEMIRRITRYVQRIGERQQHFRSRMNDYLHLAKWFSECQTIDEVHRLSSVVFGAITVKHLHLMEGTTDNMYAEVWDDDPVMVTIKPRTNRYREKTKPGAAISNHEKKWKERQRYLKERKEEEQLIEKYMENGTIQLSELPVVEPFIRKLLLGWITKAMQSENRIVKTDYGMEVKVTINKEKTIVLKSEDGELTMPDCRFEQI</sequence>